<dbReference type="EMBL" id="MCFI01000015">
    <property type="protein sequence ID" value="ORY79392.1"/>
    <property type="molecule type" value="Genomic_DNA"/>
</dbReference>
<dbReference type="PANTHER" id="PTHR44167">
    <property type="entry name" value="OVARIAN-SPECIFIC SERINE/THREONINE-PROTEIN KINASE LOK-RELATED"/>
    <property type="match status" value="1"/>
</dbReference>
<dbReference type="Gene3D" id="1.10.510.10">
    <property type="entry name" value="Transferase(Phosphotransferase) domain 1"/>
    <property type="match status" value="1"/>
</dbReference>
<dbReference type="InterPro" id="IPR011009">
    <property type="entry name" value="Kinase-like_dom_sf"/>
</dbReference>
<keyword evidence="5 9" id="KW-0418">Kinase</keyword>
<dbReference type="CDD" id="cd14019">
    <property type="entry name" value="STKc_Cdc7"/>
    <property type="match status" value="1"/>
</dbReference>
<feature type="region of interest" description="Disordered" evidence="7">
    <location>
        <begin position="570"/>
        <end position="593"/>
    </location>
</feature>
<name>A0A1Y2F679_PROLT</name>
<dbReference type="GO" id="GO:0004674">
    <property type="term" value="F:protein serine/threonine kinase activity"/>
    <property type="evidence" value="ECO:0007669"/>
    <property type="project" value="UniProtKB-KW"/>
</dbReference>
<keyword evidence="10" id="KW-1185">Reference proteome</keyword>
<evidence type="ECO:0000256" key="4">
    <source>
        <dbReference type="ARBA" id="ARBA00022741"/>
    </source>
</evidence>
<dbReference type="PANTHER" id="PTHR44167:SF23">
    <property type="entry name" value="CDC7 KINASE, ISOFORM A-RELATED"/>
    <property type="match status" value="1"/>
</dbReference>
<dbReference type="AlphaFoldDB" id="A0A1Y2F679"/>
<evidence type="ECO:0000256" key="2">
    <source>
        <dbReference type="ARBA" id="ARBA00022527"/>
    </source>
</evidence>
<dbReference type="InterPro" id="IPR000719">
    <property type="entry name" value="Prot_kinase_dom"/>
</dbReference>
<sequence>MNPQSDYEQEVPQSDLQDLTHLSDRYNLISKIGEGTFSTVYKAEDLQQDSYCNDWLTHLGGDPCWNYFVAIKRLYVTASPARIYNELDILQKVRRSKHILPVITSFRHEDQVFIVLPYYKHADFRAYFRDLSILDIRFYMRSLMRGLKDLSDHGIMHRDIKPCNFLYDVHRREGQLVDFGLAEYAPPLGEGGCPCRARSEMDDDEMRKIDMISPTHAKLSRSYLKEDHRPGKRANRSGTRGFRAPEVLLKCDRQNQALDMWSAGVILLTFLSGRFPFFNSADDIDALIELTAIFGKGCMRRIARIHNQTLEIDLPTVHERSISWPRLITWCQTGTRDADLNVSLDMQEAATFLDGLLDLDPWHRTTAVQALQDPFLALVDEDRESLEQQIAAQKIESDATHLDSESKSDPGVLARDGSLASLRQLRSPAKLDEFRQGIQQLAPSTDHATLSVDQVGQPREYAETDQAVLQARLHCVDKIVANTQKRIVAMTAEITEKQHNRPALSDLEHIHNFNVAPADVASHGHKHARGHTSPVKPAARPTKRARKVSSPEDPFKSKVEVKPFGLFGSFMQDKADRERPSQQDEQSVSRQHF</sequence>
<dbReference type="EC" id="2.7.11.1" evidence="1"/>
<dbReference type="SUPFAM" id="SSF56112">
    <property type="entry name" value="Protein kinase-like (PK-like)"/>
    <property type="match status" value="1"/>
</dbReference>
<dbReference type="Gene3D" id="3.30.200.20">
    <property type="entry name" value="Phosphorylase Kinase, domain 1"/>
    <property type="match status" value="1"/>
</dbReference>
<reference evidence="9 10" key="1">
    <citation type="submission" date="2016-07" db="EMBL/GenBank/DDBJ databases">
        <title>Pervasive Adenine N6-methylation of Active Genes in Fungi.</title>
        <authorList>
            <consortium name="DOE Joint Genome Institute"/>
            <person name="Mondo S.J."/>
            <person name="Dannebaum R.O."/>
            <person name="Kuo R.C."/>
            <person name="Labutti K."/>
            <person name="Haridas S."/>
            <person name="Kuo A."/>
            <person name="Salamov A."/>
            <person name="Ahrendt S.R."/>
            <person name="Lipzen A."/>
            <person name="Sullivan W."/>
            <person name="Andreopoulos W.B."/>
            <person name="Clum A."/>
            <person name="Lindquist E."/>
            <person name="Daum C."/>
            <person name="Ramamoorthy G.K."/>
            <person name="Gryganskyi A."/>
            <person name="Culley D."/>
            <person name="Magnuson J.K."/>
            <person name="James T.Y."/>
            <person name="O'Malley M.A."/>
            <person name="Stajich J.E."/>
            <person name="Spatafora J.W."/>
            <person name="Visel A."/>
            <person name="Grigoriev I.V."/>
        </authorList>
    </citation>
    <scope>NUCLEOTIDE SEQUENCE [LARGE SCALE GENOMIC DNA]</scope>
    <source>
        <strain evidence="9 10">12-1054</strain>
    </source>
</reference>
<evidence type="ECO:0000256" key="6">
    <source>
        <dbReference type="ARBA" id="ARBA00022840"/>
    </source>
</evidence>
<dbReference type="GO" id="GO:0044773">
    <property type="term" value="P:mitotic DNA damage checkpoint signaling"/>
    <property type="evidence" value="ECO:0007669"/>
    <property type="project" value="TreeGrafter"/>
</dbReference>
<dbReference type="PROSITE" id="PS50011">
    <property type="entry name" value="PROTEIN_KINASE_DOM"/>
    <property type="match status" value="1"/>
</dbReference>
<comment type="caution">
    <text evidence="9">The sequence shown here is derived from an EMBL/GenBank/DDBJ whole genome shotgun (WGS) entry which is preliminary data.</text>
</comment>
<dbReference type="GO" id="GO:0005634">
    <property type="term" value="C:nucleus"/>
    <property type="evidence" value="ECO:0007669"/>
    <property type="project" value="TreeGrafter"/>
</dbReference>
<feature type="domain" description="Protein kinase" evidence="8">
    <location>
        <begin position="26"/>
        <end position="376"/>
    </location>
</feature>
<dbReference type="PROSITE" id="PS00108">
    <property type="entry name" value="PROTEIN_KINASE_ST"/>
    <property type="match status" value="1"/>
</dbReference>
<evidence type="ECO:0000313" key="9">
    <source>
        <dbReference type="EMBL" id="ORY79392.1"/>
    </source>
</evidence>
<keyword evidence="6" id="KW-0067">ATP-binding</keyword>
<feature type="compositionally biased region" description="Polar residues" evidence="7">
    <location>
        <begin position="583"/>
        <end position="593"/>
    </location>
</feature>
<keyword evidence="4" id="KW-0547">Nucleotide-binding</keyword>
<proteinExistence type="predicted"/>
<dbReference type="GeneID" id="63786317"/>
<dbReference type="RefSeq" id="XP_040723763.1">
    <property type="nucleotide sequence ID" value="XM_040869718.1"/>
</dbReference>
<evidence type="ECO:0000313" key="10">
    <source>
        <dbReference type="Proteomes" id="UP000193685"/>
    </source>
</evidence>
<feature type="region of interest" description="Disordered" evidence="7">
    <location>
        <begin position="522"/>
        <end position="556"/>
    </location>
</feature>
<evidence type="ECO:0000259" key="8">
    <source>
        <dbReference type="PROSITE" id="PS50011"/>
    </source>
</evidence>
<dbReference type="Pfam" id="PF00069">
    <property type="entry name" value="Pkinase"/>
    <property type="match status" value="2"/>
</dbReference>
<evidence type="ECO:0000256" key="3">
    <source>
        <dbReference type="ARBA" id="ARBA00022679"/>
    </source>
</evidence>
<dbReference type="OrthoDB" id="10020333at2759"/>
<protein>
    <recommendedName>
        <fullName evidence="1">non-specific serine/threonine protein kinase</fullName>
        <ecNumber evidence="1">2.7.11.1</ecNumber>
    </recommendedName>
</protein>
<accession>A0A1Y2F679</accession>
<organism evidence="9 10">
    <name type="scientific">Protomyces lactucae-debilis</name>
    <dbReference type="NCBI Taxonomy" id="2754530"/>
    <lineage>
        <taxon>Eukaryota</taxon>
        <taxon>Fungi</taxon>
        <taxon>Dikarya</taxon>
        <taxon>Ascomycota</taxon>
        <taxon>Taphrinomycotina</taxon>
        <taxon>Taphrinomycetes</taxon>
        <taxon>Taphrinales</taxon>
        <taxon>Protomycetaceae</taxon>
        <taxon>Protomyces</taxon>
    </lineage>
</organism>
<keyword evidence="3" id="KW-0808">Transferase</keyword>
<evidence type="ECO:0000256" key="7">
    <source>
        <dbReference type="SAM" id="MobiDB-lite"/>
    </source>
</evidence>
<feature type="compositionally biased region" description="Basic and acidic residues" evidence="7">
    <location>
        <begin position="573"/>
        <end position="582"/>
    </location>
</feature>
<keyword evidence="2" id="KW-0723">Serine/threonine-protein kinase</keyword>
<dbReference type="STRING" id="56484.A0A1Y2F679"/>
<dbReference type="SMART" id="SM00220">
    <property type="entry name" value="S_TKc"/>
    <property type="match status" value="1"/>
</dbReference>
<evidence type="ECO:0000256" key="5">
    <source>
        <dbReference type="ARBA" id="ARBA00022777"/>
    </source>
</evidence>
<gene>
    <name evidence="9" type="ORF">BCR37DRAFT_381530</name>
</gene>
<dbReference type="InterPro" id="IPR008271">
    <property type="entry name" value="Ser/Thr_kinase_AS"/>
</dbReference>
<dbReference type="Proteomes" id="UP000193685">
    <property type="component" value="Unassembled WGS sequence"/>
</dbReference>
<dbReference type="GO" id="GO:0005524">
    <property type="term" value="F:ATP binding"/>
    <property type="evidence" value="ECO:0007669"/>
    <property type="project" value="UniProtKB-KW"/>
</dbReference>
<evidence type="ECO:0000256" key="1">
    <source>
        <dbReference type="ARBA" id="ARBA00012513"/>
    </source>
</evidence>